<sequence length="454" mass="50770">MNRLFFILIVLAASFSAEAQKVDTAYKKITNKINIAEPEVHRIISSLASDSMRGRGLTNYGAEIAAAFIENEYSKIGLEQYNNYTNYQQPFKAIRMIPQEGYVKINGVNIDPQKVILITDKAEIKWKNTDSVATPVEVIGPKDDFLKRLKQIEGTKKDAIVLVDYKHAAVFGVFRSRFKRDRFESDSSALAKNSYVFIMDNQTSLSKYDILVKNEVKYISMYNVVGMIPGKAKKDEYVIFSAHYDNFGYVSVSKGDSIANGADENASGVTAVIELAKYFKEQGGNERTLLFVNYNGETIGGVGSKYFSKNIDPAKVIAVYNIDAIGKESKFGPRSAFITGYDKSNLGEKMKAEGAKINFKFKPDPYKDQGLFYQAANTPLALLGVPSHTFSTVQIDVDRYLGGNKQRDDMNTIELNNMTEIIKAIAFASKDLVDGKFTPDRVTKLRDDPNKRNQ</sequence>
<dbReference type="OrthoDB" id="9764939at2"/>
<dbReference type="PANTHER" id="PTHR12147:SF26">
    <property type="entry name" value="PEPTIDASE M28 DOMAIN-CONTAINING PROTEIN"/>
    <property type="match status" value="1"/>
</dbReference>
<feature type="signal peptide" evidence="1">
    <location>
        <begin position="1"/>
        <end position="19"/>
    </location>
</feature>
<dbReference type="SUPFAM" id="SSF53187">
    <property type="entry name" value="Zn-dependent exopeptidases"/>
    <property type="match status" value="1"/>
</dbReference>
<dbReference type="InterPro" id="IPR045175">
    <property type="entry name" value="M28_fam"/>
</dbReference>
<dbReference type="Gene3D" id="3.40.630.10">
    <property type="entry name" value="Zn peptidases"/>
    <property type="match status" value="1"/>
</dbReference>
<reference evidence="3 4" key="1">
    <citation type="submission" date="2017-05" db="EMBL/GenBank/DDBJ databases">
        <authorList>
            <person name="Varghese N."/>
            <person name="Submissions S."/>
        </authorList>
    </citation>
    <scope>NUCLEOTIDE SEQUENCE [LARGE SCALE GENOMIC DNA]</scope>
    <source>
        <strain evidence="3 4">DSM 21342</strain>
    </source>
</reference>
<feature type="domain" description="Peptidase M28" evidence="2">
    <location>
        <begin position="223"/>
        <end position="426"/>
    </location>
</feature>
<dbReference type="Pfam" id="PF04389">
    <property type="entry name" value="Peptidase_M28"/>
    <property type="match status" value="1"/>
</dbReference>
<dbReference type="PANTHER" id="PTHR12147">
    <property type="entry name" value="METALLOPEPTIDASE M28 FAMILY MEMBER"/>
    <property type="match status" value="1"/>
</dbReference>
<accession>A0A521C9N5</accession>
<keyword evidence="4" id="KW-1185">Reference proteome</keyword>
<keyword evidence="1" id="KW-0732">Signal</keyword>
<dbReference type="InterPro" id="IPR007484">
    <property type="entry name" value="Peptidase_M28"/>
</dbReference>
<evidence type="ECO:0000259" key="2">
    <source>
        <dbReference type="Pfam" id="PF04389"/>
    </source>
</evidence>
<dbReference type="AlphaFoldDB" id="A0A521C9N5"/>
<gene>
    <name evidence="3" type="ORF">SAMN06265350_103324</name>
</gene>
<dbReference type="RefSeq" id="WP_142602763.1">
    <property type="nucleotide sequence ID" value="NZ_FXSZ01000003.1"/>
</dbReference>
<evidence type="ECO:0000256" key="1">
    <source>
        <dbReference type="SAM" id="SignalP"/>
    </source>
</evidence>
<dbReference type="EMBL" id="FXSZ01000003">
    <property type="protein sequence ID" value="SMO56123.1"/>
    <property type="molecule type" value="Genomic_DNA"/>
</dbReference>
<dbReference type="GO" id="GO:0006508">
    <property type="term" value="P:proteolysis"/>
    <property type="evidence" value="ECO:0007669"/>
    <property type="project" value="InterPro"/>
</dbReference>
<dbReference type="Proteomes" id="UP000315971">
    <property type="component" value="Unassembled WGS sequence"/>
</dbReference>
<proteinExistence type="predicted"/>
<evidence type="ECO:0000313" key="3">
    <source>
        <dbReference type="EMBL" id="SMO56123.1"/>
    </source>
</evidence>
<organism evidence="3 4">
    <name type="scientific">Solitalea koreensis</name>
    <dbReference type="NCBI Taxonomy" id="543615"/>
    <lineage>
        <taxon>Bacteria</taxon>
        <taxon>Pseudomonadati</taxon>
        <taxon>Bacteroidota</taxon>
        <taxon>Sphingobacteriia</taxon>
        <taxon>Sphingobacteriales</taxon>
        <taxon>Sphingobacteriaceae</taxon>
        <taxon>Solitalea</taxon>
    </lineage>
</organism>
<protein>
    <submittedName>
        <fullName evidence="3">Peptidase family M28</fullName>
    </submittedName>
</protein>
<name>A0A521C9N5_9SPHI</name>
<evidence type="ECO:0000313" key="4">
    <source>
        <dbReference type="Proteomes" id="UP000315971"/>
    </source>
</evidence>
<dbReference type="GO" id="GO:0008235">
    <property type="term" value="F:metalloexopeptidase activity"/>
    <property type="evidence" value="ECO:0007669"/>
    <property type="project" value="InterPro"/>
</dbReference>
<feature type="chain" id="PRO_5022166903" evidence="1">
    <location>
        <begin position="20"/>
        <end position="454"/>
    </location>
</feature>